<dbReference type="EC" id="2.1.1.334" evidence="6"/>
<feature type="transmembrane region" description="Helical" evidence="5">
    <location>
        <begin position="105"/>
        <end position="131"/>
    </location>
</feature>
<name>A0ABW0P0X5_9HYPH</name>
<evidence type="ECO:0000256" key="1">
    <source>
        <dbReference type="ARBA" id="ARBA00004127"/>
    </source>
</evidence>
<evidence type="ECO:0000256" key="3">
    <source>
        <dbReference type="ARBA" id="ARBA00022989"/>
    </source>
</evidence>
<proteinExistence type="predicted"/>
<dbReference type="InterPro" id="IPR007318">
    <property type="entry name" value="Phopholipid_MeTrfase"/>
</dbReference>
<feature type="transmembrane region" description="Helical" evidence="5">
    <location>
        <begin position="53"/>
        <end position="71"/>
    </location>
</feature>
<dbReference type="GO" id="GO:0004671">
    <property type="term" value="F:protein C-terminal S-isoprenylcysteine carboxyl O-methyltransferase activity"/>
    <property type="evidence" value="ECO:0007669"/>
    <property type="project" value="UniProtKB-EC"/>
</dbReference>
<keyword evidence="7" id="KW-1185">Reference proteome</keyword>
<keyword evidence="4 5" id="KW-0472">Membrane</keyword>
<keyword evidence="3 5" id="KW-1133">Transmembrane helix</keyword>
<dbReference type="Gene3D" id="1.20.120.1630">
    <property type="match status" value="1"/>
</dbReference>
<dbReference type="Proteomes" id="UP001596060">
    <property type="component" value="Unassembled WGS sequence"/>
</dbReference>
<dbReference type="EC" id="2.1.1.100" evidence="6"/>
<evidence type="ECO:0000256" key="4">
    <source>
        <dbReference type="ARBA" id="ARBA00023136"/>
    </source>
</evidence>
<reference evidence="7" key="1">
    <citation type="journal article" date="2019" name="Int. J. Syst. Evol. Microbiol.">
        <title>The Global Catalogue of Microorganisms (GCM) 10K type strain sequencing project: providing services to taxonomists for standard genome sequencing and annotation.</title>
        <authorList>
            <consortium name="The Broad Institute Genomics Platform"/>
            <consortium name="The Broad Institute Genome Sequencing Center for Infectious Disease"/>
            <person name="Wu L."/>
            <person name="Ma J."/>
        </authorList>
    </citation>
    <scope>NUCLEOTIDE SEQUENCE [LARGE SCALE GENOMIC DNA]</scope>
    <source>
        <strain evidence="7">CCUG 43117</strain>
    </source>
</reference>
<accession>A0ABW0P0X5</accession>
<dbReference type="Pfam" id="PF04191">
    <property type="entry name" value="PEMT"/>
    <property type="match status" value="1"/>
</dbReference>
<comment type="subcellular location">
    <subcellularLocation>
        <location evidence="1">Endomembrane system</location>
        <topology evidence="1">Multi-pass membrane protein</topology>
    </subcellularLocation>
</comment>
<evidence type="ECO:0000313" key="6">
    <source>
        <dbReference type="EMBL" id="MFC5505901.1"/>
    </source>
</evidence>
<dbReference type="EMBL" id="JBHSLU010000026">
    <property type="protein sequence ID" value="MFC5505901.1"/>
    <property type="molecule type" value="Genomic_DNA"/>
</dbReference>
<keyword evidence="6" id="KW-0808">Transferase</keyword>
<comment type="caution">
    <text evidence="6">The sequence shown here is derived from an EMBL/GenBank/DDBJ whole genome shotgun (WGS) entry which is preliminary data.</text>
</comment>
<evidence type="ECO:0000256" key="5">
    <source>
        <dbReference type="SAM" id="Phobius"/>
    </source>
</evidence>
<sequence length="164" mass="17694">MIDAATDRPNRIPWPPLLYGGAILLAMALQRLLPLPDPAPDGALAGWLDPVGWALLMLGAGFDLSAMATMARARANILPHRAATALVESGPFAISRNPIYFGNTLMMAGAGLGLGNLWLIVTGLVAAALVLKLAIEREERHLEAVFGPDWLAYRGRVRRWIGRH</sequence>
<dbReference type="PANTHER" id="PTHR12714">
    <property type="entry name" value="PROTEIN-S ISOPRENYLCYSTEINE O-METHYLTRANSFERASE"/>
    <property type="match status" value="1"/>
</dbReference>
<feature type="transmembrane region" description="Helical" evidence="5">
    <location>
        <begin position="12"/>
        <end position="33"/>
    </location>
</feature>
<dbReference type="RefSeq" id="WP_066721882.1">
    <property type="nucleotide sequence ID" value="NZ_JBHSLU010000026.1"/>
</dbReference>
<keyword evidence="6" id="KW-0489">Methyltransferase</keyword>
<gene>
    <name evidence="6" type="ORF">ACFPN9_11590</name>
</gene>
<organism evidence="6 7">
    <name type="scientific">Bosea massiliensis</name>
    <dbReference type="NCBI Taxonomy" id="151419"/>
    <lineage>
        <taxon>Bacteria</taxon>
        <taxon>Pseudomonadati</taxon>
        <taxon>Pseudomonadota</taxon>
        <taxon>Alphaproteobacteria</taxon>
        <taxon>Hyphomicrobiales</taxon>
        <taxon>Boseaceae</taxon>
        <taxon>Bosea</taxon>
    </lineage>
</organism>
<evidence type="ECO:0000313" key="7">
    <source>
        <dbReference type="Proteomes" id="UP001596060"/>
    </source>
</evidence>
<dbReference type="PANTHER" id="PTHR12714:SF24">
    <property type="entry name" value="SLR1182 PROTEIN"/>
    <property type="match status" value="1"/>
</dbReference>
<evidence type="ECO:0000256" key="2">
    <source>
        <dbReference type="ARBA" id="ARBA00022692"/>
    </source>
</evidence>
<keyword evidence="2 5" id="KW-0812">Transmembrane</keyword>
<protein>
    <submittedName>
        <fullName evidence="6">Methyltransferase family protein</fullName>
        <ecNumber evidence="6">2.1.1.100</ecNumber>
        <ecNumber evidence="6">2.1.1.334</ecNumber>
    </submittedName>
</protein>
<dbReference type="GO" id="GO:0032259">
    <property type="term" value="P:methylation"/>
    <property type="evidence" value="ECO:0007669"/>
    <property type="project" value="UniProtKB-KW"/>
</dbReference>